<evidence type="ECO:0000313" key="8">
    <source>
        <dbReference type="Proteomes" id="UP000694388"/>
    </source>
</evidence>
<dbReference type="FunFam" id="2.30.29.170:FF:000001">
    <property type="entry name" value="EF-hand domain containing 1"/>
    <property type="match status" value="1"/>
</dbReference>
<dbReference type="Proteomes" id="UP000694388">
    <property type="component" value="Unplaced"/>
</dbReference>
<dbReference type="GO" id="GO:0005930">
    <property type="term" value="C:axoneme"/>
    <property type="evidence" value="ECO:0007669"/>
    <property type="project" value="UniProtKB-SubCell"/>
</dbReference>
<evidence type="ECO:0000256" key="1">
    <source>
        <dbReference type="ARBA" id="ARBA00004430"/>
    </source>
</evidence>
<dbReference type="FunFam" id="2.30.29.170:FF:000002">
    <property type="entry name" value="EF-hand domain (C-terminal) containing 1"/>
    <property type="match status" value="1"/>
</dbReference>
<keyword evidence="2" id="KW-0963">Cytoplasm</keyword>
<evidence type="ECO:0000259" key="6">
    <source>
        <dbReference type="PROSITE" id="PS51336"/>
    </source>
</evidence>
<dbReference type="InterPro" id="IPR006602">
    <property type="entry name" value="DM10_dom"/>
</dbReference>
<sequence>MEEPRLDVMLPFLPGNSFTERCKTNFRRPQTLRFRNGFAFPQESRKIVFDPRQAVELEQLAKIEAGLAYKQRKAAATTCFLPKYVIYDKKVLRFDAYFKQAVVESPNESYCVRPVKILYYLEDDTMAVNEPSVKNSGMLHGPLLKRHKLPKNDQGYTWHWKDLNVAMNFNCYGKVFRIINCDRFTADFLEDQGILLNTSEEMPQDPFIASQEKYLRRETSPSPPKKFQQFLAFDRKVLRFYCLWEEPNKEAGPPRPCVVHYFLADNTVEVRAKPQVNEGRVPFYVLLRRQRLPKILKETALFPGCVLELTDQEVAEWLNPSDLLPGRKVLILGCTLHVCDCDEFTKTFYRKNFGITDLASTHGSVPPPAPITKVLPPYNGFGSLEDSLQNCLSLIPQPPKKDYIKMLENHNKVLRYSAVLDSAIPEDKGRAFIISYHLSNDTISMFEPPQLNSGHNGGRFLERTRVIKPGSAPDAPVYYSPEDLAIGTTIEVFKHRFIIIDADVFVLRYMESQKSTFPETTSLSLQQKLDKNKASDEETQTGNGRSHIYHCLLDFCFCTYI</sequence>
<dbReference type="PROSITE" id="PS51336">
    <property type="entry name" value="DM10"/>
    <property type="match status" value="3"/>
</dbReference>
<keyword evidence="4" id="KW-0206">Cytoskeleton</keyword>
<feature type="domain" description="DM10" evidence="6">
    <location>
        <begin position="234"/>
        <end position="353"/>
    </location>
</feature>
<dbReference type="GO" id="GO:0007052">
    <property type="term" value="P:mitotic spindle organization"/>
    <property type="evidence" value="ECO:0007669"/>
    <property type="project" value="TreeGrafter"/>
</dbReference>
<reference evidence="7" key="2">
    <citation type="submission" date="2025-09" db="UniProtKB">
        <authorList>
            <consortium name="Ensembl"/>
        </authorList>
    </citation>
    <scope>IDENTIFICATION</scope>
</reference>
<dbReference type="AlphaFoldDB" id="A0A8C4QVF2"/>
<dbReference type="Gene3D" id="2.30.29.170">
    <property type="match status" value="3"/>
</dbReference>
<proteinExistence type="predicted"/>
<dbReference type="FunFam" id="2.30.29.170:FF:000004">
    <property type="entry name" value="EF-hand domain containing 2"/>
    <property type="match status" value="1"/>
</dbReference>
<keyword evidence="3" id="KW-0677">Repeat</keyword>
<accession>A0A8C4QVF2</accession>
<dbReference type="PANTHER" id="PTHR12086:SF9">
    <property type="entry name" value="EF-HAND DOMAIN-CONTAINING PROTEIN 1"/>
    <property type="match status" value="1"/>
</dbReference>
<evidence type="ECO:0000256" key="4">
    <source>
        <dbReference type="ARBA" id="ARBA00023212"/>
    </source>
</evidence>
<evidence type="ECO:0000256" key="2">
    <source>
        <dbReference type="ARBA" id="ARBA00022490"/>
    </source>
</evidence>
<name>A0A8C4QVF2_EPTBU</name>
<evidence type="ECO:0000256" key="3">
    <source>
        <dbReference type="ARBA" id="ARBA00022737"/>
    </source>
</evidence>
<organism evidence="7 8">
    <name type="scientific">Eptatretus burgeri</name>
    <name type="common">Inshore hagfish</name>
    <dbReference type="NCBI Taxonomy" id="7764"/>
    <lineage>
        <taxon>Eukaryota</taxon>
        <taxon>Metazoa</taxon>
        <taxon>Chordata</taxon>
        <taxon>Craniata</taxon>
        <taxon>Vertebrata</taxon>
        <taxon>Cyclostomata</taxon>
        <taxon>Myxini</taxon>
        <taxon>Myxiniformes</taxon>
        <taxon>Myxinidae</taxon>
        <taxon>Eptatretinae</taxon>
        <taxon>Eptatretus</taxon>
    </lineage>
</organism>
<dbReference type="GO" id="GO:0060285">
    <property type="term" value="P:cilium-dependent cell motility"/>
    <property type="evidence" value="ECO:0007669"/>
    <property type="project" value="TreeGrafter"/>
</dbReference>
<keyword evidence="5" id="KW-0966">Cell projection</keyword>
<dbReference type="GO" id="GO:0072686">
    <property type="term" value="C:mitotic spindle"/>
    <property type="evidence" value="ECO:0007669"/>
    <property type="project" value="TreeGrafter"/>
</dbReference>
<dbReference type="Pfam" id="PF06565">
    <property type="entry name" value="DM10_dom"/>
    <property type="match status" value="3"/>
</dbReference>
<dbReference type="GO" id="GO:0000281">
    <property type="term" value="P:mitotic cytokinesis"/>
    <property type="evidence" value="ECO:0007669"/>
    <property type="project" value="TreeGrafter"/>
</dbReference>
<dbReference type="GO" id="GO:0043014">
    <property type="term" value="F:alpha-tubulin binding"/>
    <property type="evidence" value="ECO:0007669"/>
    <property type="project" value="TreeGrafter"/>
</dbReference>
<keyword evidence="8" id="KW-1185">Reference proteome</keyword>
<evidence type="ECO:0000256" key="5">
    <source>
        <dbReference type="ARBA" id="ARBA00023273"/>
    </source>
</evidence>
<evidence type="ECO:0000313" key="7">
    <source>
        <dbReference type="Ensembl" id="ENSEBUP00000021207.1"/>
    </source>
</evidence>
<feature type="domain" description="DM10" evidence="6">
    <location>
        <begin position="410"/>
        <end position="514"/>
    </location>
</feature>
<dbReference type="PANTHER" id="PTHR12086">
    <property type="entry name" value="EF-HAND DOMAIN C-TERMINAL CONTAINING PROTEIN"/>
    <property type="match status" value="1"/>
</dbReference>
<dbReference type="Ensembl" id="ENSEBUT00000021784.1">
    <property type="protein sequence ID" value="ENSEBUP00000021207.1"/>
    <property type="gene ID" value="ENSEBUG00000013110.1"/>
</dbReference>
<dbReference type="OMA" id="WKDFNIG"/>
<dbReference type="SMART" id="SM00676">
    <property type="entry name" value="DM10"/>
    <property type="match status" value="3"/>
</dbReference>
<reference evidence="7" key="1">
    <citation type="submission" date="2025-08" db="UniProtKB">
        <authorList>
            <consortium name="Ensembl"/>
        </authorList>
    </citation>
    <scope>IDENTIFICATION</scope>
</reference>
<dbReference type="InterPro" id="IPR040193">
    <property type="entry name" value="EFHC1/EFHC2/EFHB"/>
</dbReference>
<protein>
    <submittedName>
        <fullName evidence="7">EF-hand domain (C-terminal) containing 1</fullName>
    </submittedName>
</protein>
<comment type="subcellular location">
    <subcellularLocation>
        <location evidence="1">Cytoplasm</location>
        <location evidence="1">Cytoskeleton</location>
        <location evidence="1">Cilium axoneme</location>
    </subcellularLocation>
</comment>
<feature type="domain" description="DM10" evidence="6">
    <location>
        <begin position="88"/>
        <end position="193"/>
    </location>
</feature>
<dbReference type="GeneTree" id="ENSGT00530000063528"/>